<dbReference type="EMBL" id="CAJVQC010128735">
    <property type="protein sequence ID" value="CAG8841028.1"/>
    <property type="molecule type" value="Genomic_DNA"/>
</dbReference>
<evidence type="ECO:0000313" key="2">
    <source>
        <dbReference type="Proteomes" id="UP000789920"/>
    </source>
</evidence>
<comment type="caution">
    <text evidence="1">The sequence shown here is derived from an EMBL/GenBank/DDBJ whole genome shotgun (WGS) entry which is preliminary data.</text>
</comment>
<gene>
    <name evidence="1" type="ORF">RPERSI_LOCUS31686</name>
</gene>
<sequence>MRLNTTIDCSFGLGLSDTDQNHNWFQDVRLHHPDLSLNDVKIFVHQFCNKEINNVKISYSKTTDYQTLNKKQMKILKRIESHYNVIITGDQIEPLKIIVMRTAETS</sequence>
<organism evidence="1 2">
    <name type="scientific">Racocetra persica</name>
    <dbReference type="NCBI Taxonomy" id="160502"/>
    <lineage>
        <taxon>Eukaryota</taxon>
        <taxon>Fungi</taxon>
        <taxon>Fungi incertae sedis</taxon>
        <taxon>Mucoromycota</taxon>
        <taxon>Glomeromycotina</taxon>
        <taxon>Glomeromycetes</taxon>
        <taxon>Diversisporales</taxon>
        <taxon>Gigasporaceae</taxon>
        <taxon>Racocetra</taxon>
    </lineage>
</organism>
<reference evidence="1" key="1">
    <citation type="submission" date="2021-06" db="EMBL/GenBank/DDBJ databases">
        <authorList>
            <person name="Kallberg Y."/>
            <person name="Tangrot J."/>
            <person name="Rosling A."/>
        </authorList>
    </citation>
    <scope>NUCLEOTIDE SEQUENCE</scope>
    <source>
        <strain evidence="1">MA461A</strain>
    </source>
</reference>
<keyword evidence="2" id="KW-1185">Reference proteome</keyword>
<name>A0ACA9SIQ2_9GLOM</name>
<protein>
    <submittedName>
        <fullName evidence="1">22998_t:CDS:1</fullName>
    </submittedName>
</protein>
<feature type="non-terminal residue" evidence="1">
    <location>
        <position position="106"/>
    </location>
</feature>
<feature type="non-terminal residue" evidence="1">
    <location>
        <position position="1"/>
    </location>
</feature>
<proteinExistence type="predicted"/>
<evidence type="ECO:0000313" key="1">
    <source>
        <dbReference type="EMBL" id="CAG8841028.1"/>
    </source>
</evidence>
<dbReference type="Proteomes" id="UP000789920">
    <property type="component" value="Unassembled WGS sequence"/>
</dbReference>
<accession>A0ACA9SIQ2</accession>